<keyword evidence="4 5" id="KW-0472">Membrane</keyword>
<feature type="domain" description="HMA" evidence="6">
    <location>
        <begin position="232"/>
        <end position="295"/>
    </location>
</feature>
<name>A0ABU6JFD4_9BURK</name>
<feature type="transmembrane region" description="Helical" evidence="5">
    <location>
        <begin position="386"/>
        <end position="405"/>
    </location>
</feature>
<dbReference type="Gene3D" id="1.20.1510.10">
    <property type="entry name" value="Cation efflux protein transmembrane domain"/>
    <property type="match status" value="1"/>
</dbReference>
<evidence type="ECO:0000256" key="3">
    <source>
        <dbReference type="ARBA" id="ARBA00022989"/>
    </source>
</evidence>
<proteinExistence type="predicted"/>
<dbReference type="EMBL" id="JAWIIV010000027">
    <property type="protein sequence ID" value="MEC4722235.1"/>
    <property type="molecule type" value="Genomic_DNA"/>
</dbReference>
<organism evidence="7 8">
    <name type="scientific">Noviherbaspirillum album</name>
    <dbReference type="NCBI Taxonomy" id="3080276"/>
    <lineage>
        <taxon>Bacteria</taxon>
        <taxon>Pseudomonadati</taxon>
        <taxon>Pseudomonadota</taxon>
        <taxon>Betaproteobacteria</taxon>
        <taxon>Burkholderiales</taxon>
        <taxon>Oxalobacteraceae</taxon>
        <taxon>Noviherbaspirillum</taxon>
    </lineage>
</organism>
<feature type="transmembrane region" description="Helical" evidence="5">
    <location>
        <begin position="453"/>
        <end position="470"/>
    </location>
</feature>
<accession>A0ABU6JFD4</accession>
<dbReference type="CDD" id="cd00371">
    <property type="entry name" value="HMA"/>
    <property type="match status" value="1"/>
</dbReference>
<dbReference type="SUPFAM" id="SSF161111">
    <property type="entry name" value="Cation efflux protein transmembrane domain-like"/>
    <property type="match status" value="1"/>
</dbReference>
<keyword evidence="2 5" id="KW-0812">Transmembrane</keyword>
<dbReference type="InterPro" id="IPR027469">
    <property type="entry name" value="Cation_efflux_TMD_sf"/>
</dbReference>
<dbReference type="Pfam" id="PF00403">
    <property type="entry name" value="HMA"/>
    <property type="match status" value="2"/>
</dbReference>
<dbReference type="Gene3D" id="3.30.70.100">
    <property type="match status" value="2"/>
</dbReference>
<feature type="transmembrane region" description="Helical" evidence="5">
    <location>
        <begin position="356"/>
        <end position="374"/>
    </location>
</feature>
<evidence type="ECO:0000313" key="7">
    <source>
        <dbReference type="EMBL" id="MEC4722235.1"/>
    </source>
</evidence>
<keyword evidence="3 5" id="KW-1133">Transmembrane helix</keyword>
<protein>
    <submittedName>
        <fullName evidence="7">Cation transporter</fullName>
    </submittedName>
</protein>
<dbReference type="Proteomes" id="UP001352263">
    <property type="component" value="Unassembled WGS sequence"/>
</dbReference>
<dbReference type="Pfam" id="PF01545">
    <property type="entry name" value="Cation_efflux"/>
    <property type="match status" value="1"/>
</dbReference>
<evidence type="ECO:0000256" key="2">
    <source>
        <dbReference type="ARBA" id="ARBA00022692"/>
    </source>
</evidence>
<reference evidence="7 8" key="1">
    <citation type="submission" date="2023-10" db="EMBL/GenBank/DDBJ databases">
        <title>Noviherbaspirillum sp. CPCC 100848 genome assembly.</title>
        <authorList>
            <person name="Li X.Y."/>
            <person name="Fang X.M."/>
        </authorList>
    </citation>
    <scope>NUCLEOTIDE SEQUENCE [LARGE SCALE GENOMIC DNA]</scope>
    <source>
        <strain evidence="7 8">CPCC 100848</strain>
    </source>
</reference>
<feature type="transmembrane region" description="Helical" evidence="5">
    <location>
        <begin position="322"/>
        <end position="344"/>
    </location>
</feature>
<comment type="subcellular location">
    <subcellularLocation>
        <location evidence="1">Membrane</location>
        <topology evidence="1">Multi-pass membrane protein</topology>
    </subcellularLocation>
</comment>
<keyword evidence="8" id="KW-1185">Reference proteome</keyword>
<dbReference type="SUPFAM" id="SSF55008">
    <property type="entry name" value="HMA, heavy metal-associated domain"/>
    <property type="match status" value="3"/>
</dbReference>
<evidence type="ECO:0000256" key="4">
    <source>
        <dbReference type="ARBA" id="ARBA00023136"/>
    </source>
</evidence>
<dbReference type="RefSeq" id="WP_326508911.1">
    <property type="nucleotide sequence ID" value="NZ_JAWIIV010000027.1"/>
</dbReference>
<dbReference type="InterPro" id="IPR036163">
    <property type="entry name" value="HMA_dom_sf"/>
</dbReference>
<feature type="transmembrane region" description="Helical" evidence="5">
    <location>
        <begin position="476"/>
        <end position="494"/>
    </location>
</feature>
<dbReference type="InterPro" id="IPR006121">
    <property type="entry name" value="HMA_dom"/>
</dbReference>
<evidence type="ECO:0000256" key="1">
    <source>
        <dbReference type="ARBA" id="ARBA00004141"/>
    </source>
</evidence>
<feature type="transmembrane region" description="Helical" evidence="5">
    <location>
        <begin position="411"/>
        <end position="432"/>
    </location>
</feature>
<dbReference type="PROSITE" id="PS50846">
    <property type="entry name" value="HMA_2"/>
    <property type="match status" value="2"/>
</dbReference>
<comment type="caution">
    <text evidence="7">The sequence shown here is derived from an EMBL/GenBank/DDBJ whole genome shotgun (WGS) entry which is preliminary data.</text>
</comment>
<evidence type="ECO:0000313" key="8">
    <source>
        <dbReference type="Proteomes" id="UP001352263"/>
    </source>
</evidence>
<evidence type="ECO:0000259" key="6">
    <source>
        <dbReference type="PROSITE" id="PS50846"/>
    </source>
</evidence>
<sequence length="497" mass="53940">MTSAERSAFMLVVIAKPKRTGTKCATGLIKLTHGNDRNVEFFIDLKAGSRFMLSVFGQPVANNMATSYKSVLQKSTFSIPKMDCPSEENLIRMALAHQSDIQSLTFDLGKRELQVVHYGAPAPLLQRLASLKLGATLRGSESQQESGSSEYQESIFSVPKMDCASEENLIRMALGDMPGVDRMNFDLTKRELTVTHQGAAEGLLSRLQPLKLGVRLKETRVLPSTADRRAVLQSTFTVPKMDCPSEENLIRMALNDLPDVRALSFDLSKRQVNVEHEGDPQAILQRLTPLNLGAALYGSTAMPSARTAVPTKDMEDAAEARTLRMLLAINGIMFFIELALGLFAESTGLIADSLDMFADAAVYGLALYAVGRAATMKARAAHLAGWLQLLLAVGALSEVVRRFFFGSDPESGLMMGVGLVALIANVICLALISKKRDRGAHMTASYIFSANDVIANLGVIAAGVMVAWFQSPYPDLVIGTVIGLIVMNGARRILQLR</sequence>
<feature type="domain" description="HMA" evidence="6">
    <location>
        <begin position="152"/>
        <end position="215"/>
    </location>
</feature>
<gene>
    <name evidence="7" type="ORF">RY831_24020</name>
</gene>
<evidence type="ECO:0000256" key="5">
    <source>
        <dbReference type="SAM" id="Phobius"/>
    </source>
</evidence>
<dbReference type="InterPro" id="IPR058533">
    <property type="entry name" value="Cation_efflux_TM"/>
</dbReference>